<accession>A0ABR0JU95</accession>
<dbReference type="EMBL" id="JAVRRG010000312">
    <property type="protein sequence ID" value="KAK5073328.1"/>
    <property type="molecule type" value="Genomic_DNA"/>
</dbReference>
<proteinExistence type="predicted"/>
<keyword evidence="5" id="KW-1185">Reference proteome</keyword>
<dbReference type="InterPro" id="IPR013320">
    <property type="entry name" value="ConA-like_dom_sf"/>
</dbReference>
<feature type="region of interest" description="Disordered" evidence="1">
    <location>
        <begin position="336"/>
        <end position="355"/>
    </location>
</feature>
<dbReference type="PANTHER" id="PTHR10963:SF24">
    <property type="entry name" value="GLYCOSIDASE C21B10.07-RELATED"/>
    <property type="match status" value="1"/>
</dbReference>
<dbReference type="CDD" id="cd02181">
    <property type="entry name" value="GH16_fungal_Lam16A_glucanase"/>
    <property type="match status" value="1"/>
</dbReference>
<name>A0ABR0JU95_9EURO</name>
<dbReference type="Proteomes" id="UP001345013">
    <property type="component" value="Unassembled WGS sequence"/>
</dbReference>
<evidence type="ECO:0000259" key="3">
    <source>
        <dbReference type="PROSITE" id="PS51762"/>
    </source>
</evidence>
<dbReference type="PROSITE" id="PS51762">
    <property type="entry name" value="GH16_2"/>
    <property type="match status" value="1"/>
</dbReference>
<feature type="chain" id="PRO_5046381283" description="GH16 domain-containing protein" evidence="2">
    <location>
        <begin position="18"/>
        <end position="405"/>
    </location>
</feature>
<dbReference type="InterPro" id="IPR050546">
    <property type="entry name" value="Glycosyl_Hydrlase_16"/>
</dbReference>
<feature type="signal peptide" evidence="2">
    <location>
        <begin position="1"/>
        <end position="17"/>
    </location>
</feature>
<evidence type="ECO:0000313" key="5">
    <source>
        <dbReference type="Proteomes" id="UP001345013"/>
    </source>
</evidence>
<dbReference type="PANTHER" id="PTHR10963">
    <property type="entry name" value="GLYCOSYL HYDROLASE-RELATED"/>
    <property type="match status" value="1"/>
</dbReference>
<evidence type="ECO:0000256" key="1">
    <source>
        <dbReference type="SAM" id="MobiDB-lite"/>
    </source>
</evidence>
<evidence type="ECO:0000256" key="2">
    <source>
        <dbReference type="SAM" id="SignalP"/>
    </source>
</evidence>
<keyword evidence="2" id="KW-0732">Signal</keyword>
<feature type="domain" description="GH16" evidence="3">
    <location>
        <begin position="3"/>
        <end position="280"/>
    </location>
</feature>
<dbReference type="SUPFAM" id="SSF49899">
    <property type="entry name" value="Concanavalin A-like lectins/glucanases"/>
    <property type="match status" value="1"/>
</dbReference>
<organism evidence="4 5">
    <name type="scientific">Lithohypha guttulata</name>
    <dbReference type="NCBI Taxonomy" id="1690604"/>
    <lineage>
        <taxon>Eukaryota</taxon>
        <taxon>Fungi</taxon>
        <taxon>Dikarya</taxon>
        <taxon>Ascomycota</taxon>
        <taxon>Pezizomycotina</taxon>
        <taxon>Eurotiomycetes</taxon>
        <taxon>Chaetothyriomycetidae</taxon>
        <taxon>Chaetothyriales</taxon>
        <taxon>Trichomeriaceae</taxon>
        <taxon>Lithohypha</taxon>
    </lineage>
</organism>
<dbReference type="Gene3D" id="2.60.120.200">
    <property type="match status" value="1"/>
</dbReference>
<dbReference type="InterPro" id="IPR000757">
    <property type="entry name" value="Beta-glucanase-like"/>
</dbReference>
<gene>
    <name evidence="4" type="ORF">LTR24_010349</name>
</gene>
<dbReference type="Pfam" id="PF26113">
    <property type="entry name" value="GH16_XgeA"/>
    <property type="match status" value="1"/>
</dbReference>
<reference evidence="4 5" key="1">
    <citation type="submission" date="2023-08" db="EMBL/GenBank/DDBJ databases">
        <title>Black Yeasts Isolated from many extreme environments.</title>
        <authorList>
            <person name="Coleine C."/>
            <person name="Stajich J.E."/>
            <person name="Selbmann L."/>
        </authorList>
    </citation>
    <scope>NUCLEOTIDE SEQUENCE [LARGE SCALE GENOMIC DNA]</scope>
    <source>
        <strain evidence="4 5">CCFEE 5885</strain>
    </source>
</reference>
<protein>
    <recommendedName>
        <fullName evidence="3">GH16 domain-containing protein</fullName>
    </recommendedName>
</protein>
<sequence length="405" mass="42544">MFSSLFTLPLMATTALAAYSMVDDYEPDNFADKFNFFSGNDPTNGYVNYVDYNTAQSSGLYNDNNNQVYIGVDHNNTATGRGRDSVRIESKASYQHGLIIVDLAHMPGSVCGTWPAFWLLSTSAQWPNGGEVDIIEGVNTQNYNIMAAHTDAGCSISNTGGMSGELLTPNCDVNAPDQGTNQGCAIQASRTDSYGDGFNAVGGGVYATEWTSDGFSIWFFARSAVPSDIISGNPDPTGWGLPMARFAGACDWDEKVVNQQIMFDITFCGDWAGNTFSTDPTCSSIGSTCQAFVQDNPSAFMETYWSINSLKVYQQNGQAPVPTSSSVSVSIPATTTSTSVPATSASPSSLTSVTVPTTSASTTVSVSTATISTASETTTIAITTPAASTITSTTTPANTTPSAVS</sequence>
<evidence type="ECO:0000313" key="4">
    <source>
        <dbReference type="EMBL" id="KAK5073328.1"/>
    </source>
</evidence>
<comment type="caution">
    <text evidence="4">The sequence shown here is derived from an EMBL/GenBank/DDBJ whole genome shotgun (WGS) entry which is preliminary data.</text>
</comment>